<name>A0A926KPK3_9BACL</name>
<protein>
    <submittedName>
        <fullName evidence="1">Uncharacterized protein</fullName>
    </submittedName>
</protein>
<evidence type="ECO:0000313" key="2">
    <source>
        <dbReference type="Proteomes" id="UP000650466"/>
    </source>
</evidence>
<reference evidence="1" key="1">
    <citation type="submission" date="2020-09" db="EMBL/GenBank/DDBJ databases">
        <title>Draft Genome Sequence of Paenibacillus sp. WST5.</title>
        <authorList>
            <person name="Bao Z."/>
        </authorList>
    </citation>
    <scope>NUCLEOTIDE SEQUENCE</scope>
    <source>
        <strain evidence="1">WST5</strain>
    </source>
</reference>
<organism evidence="1 2">
    <name type="scientific">Paenibacillus sedimenti</name>
    <dbReference type="NCBI Taxonomy" id="2770274"/>
    <lineage>
        <taxon>Bacteria</taxon>
        <taxon>Bacillati</taxon>
        <taxon>Bacillota</taxon>
        <taxon>Bacilli</taxon>
        <taxon>Bacillales</taxon>
        <taxon>Paenibacillaceae</taxon>
        <taxon>Paenibacillus</taxon>
    </lineage>
</organism>
<sequence length="71" mass="8040">MDAFETVYCVGCNSIVSKFHAECVFKTGYYKVKIPLAHCKSCAHKDCQKENILMDSPTGYMNYRVDLPLLA</sequence>
<dbReference type="EMBL" id="JACVVD010000002">
    <property type="protein sequence ID" value="MBD0379790.1"/>
    <property type="molecule type" value="Genomic_DNA"/>
</dbReference>
<proteinExistence type="predicted"/>
<comment type="caution">
    <text evidence="1">The sequence shown here is derived from an EMBL/GenBank/DDBJ whole genome shotgun (WGS) entry which is preliminary data.</text>
</comment>
<gene>
    <name evidence="1" type="ORF">ICC18_06670</name>
</gene>
<dbReference type="AlphaFoldDB" id="A0A926KPK3"/>
<keyword evidence="2" id="KW-1185">Reference proteome</keyword>
<evidence type="ECO:0000313" key="1">
    <source>
        <dbReference type="EMBL" id="MBD0379790.1"/>
    </source>
</evidence>
<accession>A0A926KPK3</accession>
<dbReference type="RefSeq" id="WP_188173578.1">
    <property type="nucleotide sequence ID" value="NZ_JACVVD010000002.1"/>
</dbReference>
<dbReference type="Proteomes" id="UP000650466">
    <property type="component" value="Unassembled WGS sequence"/>
</dbReference>